<dbReference type="GO" id="GO:0004519">
    <property type="term" value="F:endonuclease activity"/>
    <property type="evidence" value="ECO:0007669"/>
    <property type="project" value="InterPro"/>
</dbReference>
<accession>A0A099T3X7</accession>
<feature type="domain" description="Endonuclease NucS C-terminal" evidence="1">
    <location>
        <begin position="134"/>
        <end position="225"/>
    </location>
</feature>
<evidence type="ECO:0000259" key="1">
    <source>
        <dbReference type="Pfam" id="PF01939"/>
    </source>
</evidence>
<dbReference type="EMBL" id="JRHO01000010">
    <property type="protein sequence ID" value="KGK98898.1"/>
    <property type="molecule type" value="Genomic_DNA"/>
</dbReference>
<dbReference type="InterPro" id="IPR048301">
    <property type="entry name" value="NucS_C"/>
</dbReference>
<comment type="caution">
    <text evidence="2">The sequence shown here is derived from an EMBL/GenBank/DDBJ whole genome shotgun (WGS) entry which is preliminary data.</text>
</comment>
<dbReference type="AlphaFoldDB" id="A0A099T3X7"/>
<dbReference type="GO" id="GO:0003676">
    <property type="term" value="F:nucleic acid binding"/>
    <property type="evidence" value="ECO:0007669"/>
    <property type="project" value="InterPro"/>
</dbReference>
<dbReference type="OrthoDB" id="140677at2157"/>
<dbReference type="Proteomes" id="UP000029859">
    <property type="component" value="Unassembled WGS sequence"/>
</dbReference>
<proteinExistence type="predicted"/>
<keyword evidence="3" id="KW-1185">Reference proteome</keyword>
<dbReference type="Gene3D" id="3.40.1350.10">
    <property type="match status" value="1"/>
</dbReference>
<evidence type="ECO:0000313" key="2">
    <source>
        <dbReference type="EMBL" id="KGK98898.1"/>
    </source>
</evidence>
<organism evidence="2 3">
    <name type="scientific">Methanococcoides methylutens</name>
    <dbReference type="NCBI Taxonomy" id="2226"/>
    <lineage>
        <taxon>Archaea</taxon>
        <taxon>Methanobacteriati</taxon>
        <taxon>Methanobacteriota</taxon>
        <taxon>Stenosarchaea group</taxon>
        <taxon>Methanomicrobia</taxon>
        <taxon>Methanosarcinales</taxon>
        <taxon>Methanosarcinaceae</taxon>
        <taxon>Methanococcoides</taxon>
    </lineage>
</organism>
<sequence>MDNFSYYVRDDTPVEVAESTLRILQAIKEEHDCDYTIIKIEELPEDEQEDVLENIRILSRRNTVGVVSKGRGSLPISRKKNLSNVGILIHSRDNKDISVHPNVKNNKLTTVVQYLNLILNSSSVEDALDSTHISEDDISRMISSLPELIETGLTFHEIEVEVEGGRIDAVFIDEQGKHFLIEIEINAKDNAIGQVQRFKLPYAEKYGVNPEDIRLGIVCATIDKSRMTACRGAGIEVYCLCLEKME</sequence>
<dbReference type="RefSeq" id="WP_048194122.1">
    <property type="nucleotide sequence ID" value="NZ_CAAGSM010000003.1"/>
</dbReference>
<gene>
    <name evidence="2" type="ORF">LI82_06310</name>
</gene>
<evidence type="ECO:0000313" key="3">
    <source>
        <dbReference type="Proteomes" id="UP000029859"/>
    </source>
</evidence>
<dbReference type="Pfam" id="PF01939">
    <property type="entry name" value="NucS_C"/>
    <property type="match status" value="1"/>
</dbReference>
<name>A0A099T3X7_METMT</name>
<reference evidence="2 3" key="1">
    <citation type="submission" date="2014-09" db="EMBL/GenBank/DDBJ databases">
        <title>Draft genome sequence of an obligately methylotrophic methanogen, Methanococcoides methylutens, isolated from marine sediment.</title>
        <authorList>
            <person name="Guan Y."/>
            <person name="Ngugi D.K."/>
            <person name="Blom J."/>
            <person name="Ali S."/>
            <person name="Ferry J.G."/>
            <person name="Stingl U."/>
        </authorList>
    </citation>
    <scope>NUCLEOTIDE SEQUENCE [LARGE SCALE GENOMIC DNA]</scope>
    <source>
        <strain evidence="2 3">DSM 2657</strain>
    </source>
</reference>
<protein>
    <submittedName>
        <fullName evidence="2">Nuclease of the RecB family protein</fullName>
    </submittedName>
</protein>
<dbReference type="InterPro" id="IPR011856">
    <property type="entry name" value="tRNA_endonuc-like_dom_sf"/>
</dbReference>